<protein>
    <submittedName>
        <fullName evidence="1">Uncharacterized protein</fullName>
    </submittedName>
</protein>
<reference evidence="2" key="1">
    <citation type="journal article" date="2019" name="Int. J. Syst. Evol. Microbiol.">
        <title>The Global Catalogue of Microorganisms (GCM) 10K type strain sequencing project: providing services to taxonomists for standard genome sequencing and annotation.</title>
        <authorList>
            <consortium name="The Broad Institute Genomics Platform"/>
            <consortium name="The Broad Institute Genome Sequencing Center for Infectious Disease"/>
            <person name="Wu L."/>
            <person name="Ma J."/>
        </authorList>
    </citation>
    <scope>NUCLEOTIDE SEQUENCE [LARGE SCALE GENOMIC DNA]</scope>
    <source>
        <strain evidence="2">IBRC-M 10908</strain>
    </source>
</reference>
<name>A0ABV8TYW6_9ACTN</name>
<evidence type="ECO:0000313" key="1">
    <source>
        <dbReference type="EMBL" id="MFC4336000.1"/>
    </source>
</evidence>
<organism evidence="1 2">
    <name type="scientific">Salininema proteolyticum</name>
    <dbReference type="NCBI Taxonomy" id="1607685"/>
    <lineage>
        <taxon>Bacteria</taxon>
        <taxon>Bacillati</taxon>
        <taxon>Actinomycetota</taxon>
        <taxon>Actinomycetes</taxon>
        <taxon>Glycomycetales</taxon>
        <taxon>Glycomycetaceae</taxon>
        <taxon>Salininema</taxon>
    </lineage>
</organism>
<sequence length="75" mass="8715">MDETRLLSCPPADLESAWRALGRHHRRHFAAALTREHVASEFLVMWLEQFGWDIDTDEMERYRRRAGMGSGQGAQ</sequence>
<comment type="caution">
    <text evidence="1">The sequence shown here is derived from an EMBL/GenBank/DDBJ whole genome shotgun (WGS) entry which is preliminary data.</text>
</comment>
<evidence type="ECO:0000313" key="2">
    <source>
        <dbReference type="Proteomes" id="UP001595823"/>
    </source>
</evidence>
<dbReference type="RefSeq" id="WP_380621406.1">
    <property type="nucleotide sequence ID" value="NZ_JBHSDK010000015.1"/>
</dbReference>
<proteinExistence type="predicted"/>
<gene>
    <name evidence="1" type="ORF">ACFPET_12370</name>
</gene>
<accession>A0ABV8TYW6</accession>
<keyword evidence="2" id="KW-1185">Reference proteome</keyword>
<dbReference type="Proteomes" id="UP001595823">
    <property type="component" value="Unassembled WGS sequence"/>
</dbReference>
<dbReference type="EMBL" id="JBHSDK010000015">
    <property type="protein sequence ID" value="MFC4336000.1"/>
    <property type="molecule type" value="Genomic_DNA"/>
</dbReference>